<evidence type="ECO:0000256" key="1">
    <source>
        <dbReference type="SAM" id="SignalP"/>
    </source>
</evidence>
<feature type="chain" id="PRO_5002435181" evidence="1">
    <location>
        <begin position="20"/>
        <end position="57"/>
    </location>
</feature>
<sequence length="57" mass="7127">MLLTKACFLLLFLWTTCYSYRRDRLHKVLFCKKLQWFSFKKCFILNNLHHKNHNVTY</sequence>
<dbReference type="EMBL" id="GBXM01004019">
    <property type="protein sequence ID" value="JAI04559.1"/>
    <property type="molecule type" value="Transcribed_RNA"/>
</dbReference>
<protein>
    <submittedName>
        <fullName evidence="2">Uncharacterized protein</fullName>
    </submittedName>
</protein>
<dbReference type="AlphaFoldDB" id="A0A0E9XS92"/>
<evidence type="ECO:0000313" key="2">
    <source>
        <dbReference type="EMBL" id="JAI04559.1"/>
    </source>
</evidence>
<feature type="signal peptide" evidence="1">
    <location>
        <begin position="1"/>
        <end position="19"/>
    </location>
</feature>
<reference evidence="2" key="1">
    <citation type="submission" date="2014-11" db="EMBL/GenBank/DDBJ databases">
        <authorList>
            <person name="Amaro Gonzalez C."/>
        </authorList>
    </citation>
    <scope>NUCLEOTIDE SEQUENCE</scope>
</reference>
<accession>A0A0E9XS92</accession>
<keyword evidence="1" id="KW-0732">Signal</keyword>
<proteinExistence type="predicted"/>
<organism evidence="2">
    <name type="scientific">Anguilla anguilla</name>
    <name type="common">European freshwater eel</name>
    <name type="synonym">Muraena anguilla</name>
    <dbReference type="NCBI Taxonomy" id="7936"/>
    <lineage>
        <taxon>Eukaryota</taxon>
        <taxon>Metazoa</taxon>
        <taxon>Chordata</taxon>
        <taxon>Craniata</taxon>
        <taxon>Vertebrata</taxon>
        <taxon>Euteleostomi</taxon>
        <taxon>Actinopterygii</taxon>
        <taxon>Neopterygii</taxon>
        <taxon>Teleostei</taxon>
        <taxon>Anguilliformes</taxon>
        <taxon>Anguillidae</taxon>
        <taxon>Anguilla</taxon>
    </lineage>
</organism>
<reference evidence="2" key="2">
    <citation type="journal article" date="2015" name="Fish Shellfish Immunol.">
        <title>Early steps in the European eel (Anguilla anguilla)-Vibrio vulnificus interaction in the gills: Role of the RtxA13 toxin.</title>
        <authorList>
            <person name="Callol A."/>
            <person name="Pajuelo D."/>
            <person name="Ebbesson L."/>
            <person name="Teles M."/>
            <person name="MacKenzie S."/>
            <person name="Amaro C."/>
        </authorList>
    </citation>
    <scope>NUCLEOTIDE SEQUENCE</scope>
</reference>
<name>A0A0E9XS92_ANGAN</name>